<protein>
    <submittedName>
        <fullName evidence="2">Uncharacterized protein</fullName>
    </submittedName>
</protein>
<name>A0A370PBA1_ASPPH</name>
<proteinExistence type="predicted"/>
<evidence type="ECO:0000256" key="1">
    <source>
        <dbReference type="SAM" id="MobiDB-lite"/>
    </source>
</evidence>
<keyword evidence="3" id="KW-1185">Reference proteome</keyword>
<feature type="region of interest" description="Disordered" evidence="1">
    <location>
        <begin position="93"/>
        <end position="118"/>
    </location>
</feature>
<feature type="compositionally biased region" description="Polar residues" evidence="1">
    <location>
        <begin position="93"/>
        <end position="108"/>
    </location>
</feature>
<dbReference type="AlphaFoldDB" id="A0A370PBA1"/>
<dbReference type="Proteomes" id="UP000254937">
    <property type="component" value="Unassembled WGS sequence"/>
</dbReference>
<gene>
    <name evidence="2" type="ORF">M752DRAFT_57373</name>
</gene>
<evidence type="ECO:0000313" key="2">
    <source>
        <dbReference type="EMBL" id="RDK39457.1"/>
    </source>
</evidence>
<evidence type="ECO:0000313" key="3">
    <source>
        <dbReference type="Proteomes" id="UP000254937"/>
    </source>
</evidence>
<sequence length="118" mass="13224">MAGICFYSHTRFPSSKFLLFDAPQSAPISLLPYCFNLPDTPNHLAMTRLVQCCPTSQLVRHASDCKNTRKLTEHMQWYVLLCKGLLTEDRSLQPPQLQSESGNGNFLPQDSAPARGVQ</sequence>
<accession>A0A370PBA1</accession>
<reference evidence="2 3" key="1">
    <citation type="submission" date="2018-07" db="EMBL/GenBank/DDBJ databases">
        <title>Section-level genome sequencing of Aspergillus section Nigri to investigate inter- and intra-species variation.</title>
        <authorList>
            <consortium name="DOE Joint Genome Institute"/>
            <person name="Vesth T.C."/>
            <person name="Nybo J.L."/>
            <person name="Theobald S."/>
            <person name="Frisvad J.C."/>
            <person name="Larsen T.O."/>
            <person name="Nielsen K.F."/>
            <person name="Hoof J.B."/>
            <person name="Brandl J."/>
            <person name="Salamov A."/>
            <person name="Riley R."/>
            <person name="Gladden J.M."/>
            <person name="Phatale P."/>
            <person name="Nielsen M.T."/>
            <person name="Lyhne E.K."/>
            <person name="Kogle M.E."/>
            <person name="Strasser K."/>
            <person name="McDonnell E."/>
            <person name="Barry K."/>
            <person name="Clum A."/>
            <person name="Chen C."/>
            <person name="Nolan M."/>
            <person name="Sandor L."/>
            <person name="Kuo A."/>
            <person name="Lipzen A."/>
            <person name="Hainaut M."/>
            <person name="Drula E."/>
            <person name="Tsang A."/>
            <person name="Magnuson J.K."/>
            <person name="Henrissat B."/>
            <person name="Wiebenga A."/>
            <person name="Simmons B.A."/>
            <person name="Makela M.R."/>
            <person name="De vries R.P."/>
            <person name="Grigoriev I.V."/>
            <person name="Mortensen U.H."/>
            <person name="Baker S.E."/>
            <person name="Andersen M.R."/>
        </authorList>
    </citation>
    <scope>NUCLEOTIDE SEQUENCE [LARGE SCALE GENOMIC DNA]</scope>
    <source>
        <strain evidence="2 3">ATCC 13157</strain>
    </source>
</reference>
<organism evidence="2 3">
    <name type="scientific">Aspergillus phoenicis ATCC 13157</name>
    <dbReference type="NCBI Taxonomy" id="1353007"/>
    <lineage>
        <taxon>Eukaryota</taxon>
        <taxon>Fungi</taxon>
        <taxon>Dikarya</taxon>
        <taxon>Ascomycota</taxon>
        <taxon>Pezizomycotina</taxon>
        <taxon>Eurotiomycetes</taxon>
        <taxon>Eurotiomycetidae</taxon>
        <taxon>Eurotiales</taxon>
        <taxon>Aspergillaceae</taxon>
        <taxon>Aspergillus</taxon>
    </lineage>
</organism>
<dbReference type="EMBL" id="KZ851861">
    <property type="protein sequence ID" value="RDK39457.1"/>
    <property type="molecule type" value="Genomic_DNA"/>
</dbReference>